<dbReference type="CDD" id="cd13585">
    <property type="entry name" value="PBP2_TMBP_like"/>
    <property type="match status" value="1"/>
</dbReference>
<dbReference type="Gene3D" id="3.40.190.10">
    <property type="entry name" value="Periplasmic binding protein-like II"/>
    <property type="match status" value="1"/>
</dbReference>
<dbReference type="PANTHER" id="PTHR43649">
    <property type="entry name" value="ARABINOSE-BINDING PROTEIN-RELATED"/>
    <property type="match status" value="1"/>
</dbReference>
<dbReference type="Pfam" id="PF01547">
    <property type="entry name" value="SBP_bac_1"/>
    <property type="match status" value="1"/>
</dbReference>
<feature type="chain" id="PRO_5001529793" evidence="6">
    <location>
        <begin position="20"/>
        <end position="428"/>
    </location>
</feature>
<dbReference type="PANTHER" id="PTHR43649:SF33">
    <property type="entry name" value="POLYGALACTURONAN_RHAMNOGALACTURONAN-BINDING PROTEIN YTCQ"/>
    <property type="match status" value="1"/>
</dbReference>
<accession>A0A024GWD0</accession>
<keyword evidence="1" id="KW-1003">Cell membrane</keyword>
<evidence type="ECO:0000256" key="3">
    <source>
        <dbReference type="ARBA" id="ARBA00023136"/>
    </source>
</evidence>
<name>A0A024GWD0_9MICC</name>
<sequence>MAFLLTGMLGLTACGSGGAAENSADGGPVTLELWDTDTRPERTENLKKLISMFEEKNPSIKVNYLGLPTDSYMQKISTAIATKATPDIITPKASDISALVAQKALAPLDEKFEGGGWDDKISSAMTKSSKAASPDGKLYLTPATSLADVIYYRSDFFKDAGLSAPTSWDDFYAAADKLTDKSTGKFGYTLRGGNGFFSQFVQMVYPQAGVDTFFREDGTSTLNDPAVVAAAEDYVDLYGKDTAESDLTADFKTMVAQFGSGGAAMLSHSIGSYPTHVAALGADKVAAVAPFPSKSGKSVLSGRMTTGFAMFEASKHKEAAWKFLEYTMSVVGNSFWAQKSGYLPGNLEVAKEAWVTENPAMQTSIKALENKDAVVLEQPFYLPEFNSITTTEMLPEWQRVLQKQLSVKDFLTQSAEKLTKAQQKYMKK</sequence>
<evidence type="ECO:0000256" key="1">
    <source>
        <dbReference type="ARBA" id="ARBA00022475"/>
    </source>
</evidence>
<gene>
    <name evidence="7" type="ORF">ARTSIC4J27_124</name>
</gene>
<protein>
    <submittedName>
        <fullName evidence="7">Bacterial extracellular solute-binding family protein</fullName>
    </submittedName>
</protein>
<reference evidence="8" key="1">
    <citation type="journal article" date="2014" name="Genome Announc.">
        <title>Genome Sequence of Arthrobacter siccitolerans 4J27, a Xeroprotectant-Producing Desiccation-Tolerant Microorganism.</title>
        <authorList>
            <person name="Manzanera M."/>
            <person name="Santa-Cruz-Calvo L."/>
            <person name="Vilchez J.I."/>
            <person name="Garcia-Fontana C."/>
            <person name="Silva-Castro G.A."/>
            <person name="Calvo C."/>
            <person name="Gonzalez-Lopez J."/>
        </authorList>
    </citation>
    <scope>NUCLEOTIDE SEQUENCE [LARGE SCALE GENOMIC DNA]</scope>
    <source>
        <strain evidence="8">4J27</strain>
    </source>
</reference>
<proteinExistence type="predicted"/>
<dbReference type="Proteomes" id="UP000035722">
    <property type="component" value="Unassembled WGS sequence"/>
</dbReference>
<dbReference type="EMBL" id="CAQI01000025">
    <property type="protein sequence ID" value="CCQ44200.1"/>
    <property type="molecule type" value="Genomic_DNA"/>
</dbReference>
<evidence type="ECO:0000256" key="2">
    <source>
        <dbReference type="ARBA" id="ARBA00022729"/>
    </source>
</evidence>
<dbReference type="SUPFAM" id="SSF53850">
    <property type="entry name" value="Periplasmic binding protein-like II"/>
    <property type="match status" value="1"/>
</dbReference>
<comment type="caution">
    <text evidence="7">The sequence shown here is derived from an EMBL/GenBank/DDBJ whole genome shotgun (WGS) entry which is preliminary data.</text>
</comment>
<evidence type="ECO:0000256" key="6">
    <source>
        <dbReference type="SAM" id="SignalP"/>
    </source>
</evidence>
<keyword evidence="8" id="KW-1185">Reference proteome</keyword>
<organism evidence="7 8">
    <name type="scientific">Pseudarthrobacter siccitolerans</name>
    <dbReference type="NCBI Taxonomy" id="861266"/>
    <lineage>
        <taxon>Bacteria</taxon>
        <taxon>Bacillati</taxon>
        <taxon>Actinomycetota</taxon>
        <taxon>Actinomycetes</taxon>
        <taxon>Micrococcales</taxon>
        <taxon>Micrococcaceae</taxon>
        <taxon>Pseudarthrobacter</taxon>
    </lineage>
</organism>
<keyword evidence="4" id="KW-0564">Palmitate</keyword>
<keyword evidence="2 6" id="KW-0732">Signal</keyword>
<evidence type="ECO:0000256" key="5">
    <source>
        <dbReference type="ARBA" id="ARBA00023288"/>
    </source>
</evidence>
<evidence type="ECO:0000313" key="7">
    <source>
        <dbReference type="EMBL" id="CCQ44200.1"/>
    </source>
</evidence>
<dbReference type="InterPro" id="IPR050490">
    <property type="entry name" value="Bact_solute-bd_prot1"/>
</dbReference>
<dbReference type="AlphaFoldDB" id="A0A024GWD0"/>
<keyword evidence="3" id="KW-0472">Membrane</keyword>
<evidence type="ECO:0000313" key="8">
    <source>
        <dbReference type="Proteomes" id="UP000035722"/>
    </source>
</evidence>
<dbReference type="InterPro" id="IPR006059">
    <property type="entry name" value="SBP"/>
</dbReference>
<feature type="signal peptide" evidence="6">
    <location>
        <begin position="1"/>
        <end position="19"/>
    </location>
</feature>
<keyword evidence="5" id="KW-0449">Lipoprotein</keyword>
<dbReference type="STRING" id="861266.ARTSIC4J27_124"/>
<evidence type="ECO:0000256" key="4">
    <source>
        <dbReference type="ARBA" id="ARBA00023139"/>
    </source>
</evidence>